<protein>
    <recommendedName>
        <fullName evidence="4">Secreted peptide</fullName>
    </recommendedName>
</protein>
<keyword evidence="1" id="KW-0732">Signal</keyword>
<dbReference type="Proteomes" id="UP000799444">
    <property type="component" value="Unassembled WGS sequence"/>
</dbReference>
<keyword evidence="3" id="KW-1185">Reference proteome</keyword>
<evidence type="ECO:0000313" key="2">
    <source>
        <dbReference type="EMBL" id="KAF2729098.1"/>
    </source>
</evidence>
<organism evidence="2 3">
    <name type="scientific">Polyplosphaeria fusca</name>
    <dbReference type="NCBI Taxonomy" id="682080"/>
    <lineage>
        <taxon>Eukaryota</taxon>
        <taxon>Fungi</taxon>
        <taxon>Dikarya</taxon>
        <taxon>Ascomycota</taxon>
        <taxon>Pezizomycotina</taxon>
        <taxon>Dothideomycetes</taxon>
        <taxon>Pleosporomycetidae</taxon>
        <taxon>Pleosporales</taxon>
        <taxon>Tetraplosphaeriaceae</taxon>
        <taxon>Polyplosphaeria</taxon>
    </lineage>
</organism>
<dbReference type="AlphaFoldDB" id="A0A9P4QPF6"/>
<sequence>MTLSFLLPALALPHLFCLYTSAKPSLCTPYIRRASTRIPAPYPMNRFRPPYTGPISGNADWTLCAPILSAAFIVVIDVYHCR</sequence>
<name>A0A9P4QPF6_9PLEO</name>
<comment type="caution">
    <text evidence="2">The sequence shown here is derived from an EMBL/GenBank/DDBJ whole genome shotgun (WGS) entry which is preliminary data.</text>
</comment>
<dbReference type="EMBL" id="ML996256">
    <property type="protein sequence ID" value="KAF2729098.1"/>
    <property type="molecule type" value="Genomic_DNA"/>
</dbReference>
<gene>
    <name evidence="2" type="ORF">EJ04DRAFT_516193</name>
</gene>
<proteinExistence type="predicted"/>
<feature type="chain" id="PRO_5040161018" description="Secreted peptide" evidence="1">
    <location>
        <begin position="23"/>
        <end position="82"/>
    </location>
</feature>
<evidence type="ECO:0000256" key="1">
    <source>
        <dbReference type="SAM" id="SignalP"/>
    </source>
</evidence>
<evidence type="ECO:0000313" key="3">
    <source>
        <dbReference type="Proteomes" id="UP000799444"/>
    </source>
</evidence>
<reference evidence="2" key="1">
    <citation type="journal article" date="2020" name="Stud. Mycol.">
        <title>101 Dothideomycetes genomes: a test case for predicting lifestyles and emergence of pathogens.</title>
        <authorList>
            <person name="Haridas S."/>
            <person name="Albert R."/>
            <person name="Binder M."/>
            <person name="Bloem J."/>
            <person name="Labutti K."/>
            <person name="Salamov A."/>
            <person name="Andreopoulos B."/>
            <person name="Baker S."/>
            <person name="Barry K."/>
            <person name="Bills G."/>
            <person name="Bluhm B."/>
            <person name="Cannon C."/>
            <person name="Castanera R."/>
            <person name="Culley D."/>
            <person name="Daum C."/>
            <person name="Ezra D."/>
            <person name="Gonzalez J."/>
            <person name="Henrissat B."/>
            <person name="Kuo A."/>
            <person name="Liang C."/>
            <person name="Lipzen A."/>
            <person name="Lutzoni F."/>
            <person name="Magnuson J."/>
            <person name="Mondo S."/>
            <person name="Nolan M."/>
            <person name="Ohm R."/>
            <person name="Pangilinan J."/>
            <person name="Park H.-J."/>
            <person name="Ramirez L."/>
            <person name="Alfaro M."/>
            <person name="Sun H."/>
            <person name="Tritt A."/>
            <person name="Yoshinaga Y."/>
            <person name="Zwiers L.-H."/>
            <person name="Turgeon B."/>
            <person name="Goodwin S."/>
            <person name="Spatafora J."/>
            <person name="Crous P."/>
            <person name="Grigoriev I."/>
        </authorList>
    </citation>
    <scope>NUCLEOTIDE SEQUENCE</scope>
    <source>
        <strain evidence="2">CBS 125425</strain>
    </source>
</reference>
<feature type="signal peptide" evidence="1">
    <location>
        <begin position="1"/>
        <end position="22"/>
    </location>
</feature>
<evidence type="ECO:0008006" key="4">
    <source>
        <dbReference type="Google" id="ProtNLM"/>
    </source>
</evidence>
<accession>A0A9P4QPF6</accession>